<keyword evidence="8" id="KW-1185">Reference proteome</keyword>
<dbReference type="AlphaFoldDB" id="A0AAV4K688"/>
<evidence type="ECO:0000256" key="3">
    <source>
        <dbReference type="ARBA" id="ARBA00022989"/>
    </source>
</evidence>
<evidence type="ECO:0000256" key="1">
    <source>
        <dbReference type="ARBA" id="ARBA00004127"/>
    </source>
</evidence>
<reference evidence="6" key="4">
    <citation type="submission" date="2023-08" db="EMBL/GenBank/DDBJ databases">
        <authorList>
            <person name="Sun Q."/>
            <person name="Zhou Y."/>
        </authorList>
    </citation>
    <scope>NUCLEOTIDE SEQUENCE</scope>
    <source>
        <strain evidence="7">CGMCC 1.8884</strain>
        <strain evidence="6">CGMCC 1.8885</strain>
    </source>
</reference>
<dbReference type="GO" id="GO:0005384">
    <property type="term" value="F:manganese ion transmembrane transporter activity"/>
    <property type="evidence" value="ECO:0007669"/>
    <property type="project" value="InterPro"/>
</dbReference>
<gene>
    <name evidence="7" type="ORF">GCM10008021_05060</name>
    <name evidence="6" type="ORF">GCM10010914_09850</name>
</gene>
<keyword evidence="2 5" id="KW-0812">Transmembrane</keyword>
<evidence type="ECO:0000313" key="9">
    <source>
        <dbReference type="Proteomes" id="UP000652720"/>
    </source>
</evidence>
<dbReference type="GeneID" id="59164875"/>
<evidence type="ECO:0000256" key="4">
    <source>
        <dbReference type="ARBA" id="ARBA00023136"/>
    </source>
</evidence>
<feature type="transmembrane region" description="Helical" evidence="5">
    <location>
        <begin position="214"/>
        <end position="234"/>
    </location>
</feature>
<dbReference type="RefSeq" id="WP_017869518.1">
    <property type="nucleotide sequence ID" value="NZ_BMLZ01000004.1"/>
</dbReference>
<dbReference type="EMBL" id="BMLZ01000004">
    <property type="protein sequence ID" value="GGP28855.1"/>
    <property type="molecule type" value="Genomic_DNA"/>
</dbReference>
<feature type="transmembrane region" description="Helical" evidence="5">
    <location>
        <begin position="180"/>
        <end position="202"/>
    </location>
</feature>
<accession>A0AAV4K688</accession>
<reference evidence="7" key="1">
    <citation type="journal article" date="2014" name="Int. J. Syst. Evol. Microbiol.">
        <title>Complete genome of a new Firmicutes species belonging to the dominant human colonic microbiota ('Ruminococcus bicirculans') reveals two chromosomes and a selective capacity to utilize plant glucans.</title>
        <authorList>
            <consortium name="NISC Comparative Sequencing Program"/>
            <person name="Wegmann U."/>
            <person name="Louis P."/>
            <person name="Goesmann A."/>
            <person name="Henrissat B."/>
            <person name="Duncan S.H."/>
            <person name="Flint H.J."/>
        </authorList>
    </citation>
    <scope>NUCLEOTIDE SEQUENCE</scope>
    <source>
        <strain evidence="7">CGMCC 1.8884</strain>
    </source>
</reference>
<dbReference type="GO" id="GO:0012505">
    <property type="term" value="C:endomembrane system"/>
    <property type="evidence" value="ECO:0007669"/>
    <property type="project" value="UniProtKB-SubCell"/>
</dbReference>
<dbReference type="GO" id="GO:0030026">
    <property type="term" value="P:intracellular manganese ion homeostasis"/>
    <property type="evidence" value="ECO:0007669"/>
    <property type="project" value="InterPro"/>
</dbReference>
<evidence type="ECO:0000256" key="2">
    <source>
        <dbReference type="ARBA" id="ARBA00022692"/>
    </source>
</evidence>
<dbReference type="InterPro" id="IPR008217">
    <property type="entry name" value="Ccc1_fam"/>
</dbReference>
<evidence type="ECO:0000313" key="7">
    <source>
        <dbReference type="EMBL" id="GGP28855.1"/>
    </source>
</evidence>
<proteinExistence type="predicted"/>
<feature type="transmembrane region" description="Helical" evidence="5">
    <location>
        <begin position="153"/>
        <end position="174"/>
    </location>
</feature>
<evidence type="ECO:0000313" key="8">
    <source>
        <dbReference type="Proteomes" id="UP000630135"/>
    </source>
</evidence>
<dbReference type="CDD" id="cd02432">
    <property type="entry name" value="Nodulin-21_like_1"/>
    <property type="match status" value="1"/>
</dbReference>
<reference evidence="6" key="2">
    <citation type="journal article" date="2014" name="Int. J. Syst. Evol. Microbiol.">
        <title>Complete genome sequence of Corynebacterium casei LMG S-19264T (=DSM 44701T), isolated from a smear-ripened cheese.</title>
        <authorList>
            <consortium name="US DOE Joint Genome Institute (JGI-PGF)"/>
            <person name="Walter F."/>
            <person name="Albersmeier A."/>
            <person name="Kalinowski J."/>
            <person name="Ruckert C."/>
        </authorList>
    </citation>
    <scope>NUCLEOTIDE SEQUENCE</scope>
    <source>
        <strain evidence="6">CGMCC 1.8885</strain>
    </source>
</reference>
<name>A0AAV4K688_9DEIO</name>
<comment type="caution">
    <text evidence="6">The sequence shown here is derived from an EMBL/GenBank/DDBJ whole genome shotgun (WGS) entry which is preliminary data.</text>
</comment>
<reference evidence="8" key="3">
    <citation type="journal article" date="2019" name="Int. J. Syst. Evol. Microbiol.">
        <title>The Global Catalogue of Microorganisms (GCM) 10K type strain sequencing project: providing services to taxonomists for standard genome sequencing and annotation.</title>
        <authorList>
            <consortium name="The Broad Institute Genomics Platform"/>
            <consortium name="The Broad Institute Genome Sequencing Center for Infectious Disease"/>
            <person name="Wu L."/>
            <person name="Ma J."/>
        </authorList>
    </citation>
    <scope>NUCLEOTIDE SEQUENCE [LARGE SCALE GENOMIC DNA]</scope>
    <source>
        <strain evidence="8">CGMCC 1.8884</strain>
    </source>
</reference>
<evidence type="ECO:0000313" key="6">
    <source>
        <dbReference type="EMBL" id="GGI77608.1"/>
    </source>
</evidence>
<keyword evidence="3 5" id="KW-1133">Transmembrane helix</keyword>
<dbReference type="Pfam" id="PF01988">
    <property type="entry name" value="VIT1"/>
    <property type="match status" value="1"/>
</dbReference>
<dbReference type="PANTHER" id="PTHR31851">
    <property type="entry name" value="FE(2+)/MN(2+) TRANSPORTER PCL1"/>
    <property type="match status" value="1"/>
</dbReference>
<dbReference type="EMBL" id="BMMA01000006">
    <property type="protein sequence ID" value="GGI77608.1"/>
    <property type="molecule type" value="Genomic_DNA"/>
</dbReference>
<protein>
    <submittedName>
        <fullName evidence="6">Membrane protein</fullName>
    </submittedName>
</protein>
<sequence>MSSPTFSPHSEQHNTERIGWLRAAVLGANDGVVSVSSIVVGVAAASGVSAGTILLAGVAALVAGATSMAAGEYVSVQSQADTEQANLALEARELREQPEYELQELTDIYVARGVDPVVARQVAEQLTAADALGTHAREELGITEQLRARPFQAALASALAFITGGILPVIAAALLPHHLVSVGVTVVTLLALLLLGALAAYAGGASLWKGALRVTLWGAAAMALSALVGSLFGIKA</sequence>
<organism evidence="6 9">
    <name type="scientific">Deinococcus wulumuqiensis</name>
    <dbReference type="NCBI Taxonomy" id="980427"/>
    <lineage>
        <taxon>Bacteria</taxon>
        <taxon>Thermotogati</taxon>
        <taxon>Deinococcota</taxon>
        <taxon>Deinococci</taxon>
        <taxon>Deinococcales</taxon>
        <taxon>Deinococcaceae</taxon>
        <taxon>Deinococcus</taxon>
    </lineage>
</organism>
<dbReference type="Proteomes" id="UP000652720">
    <property type="component" value="Unassembled WGS sequence"/>
</dbReference>
<dbReference type="Proteomes" id="UP000630135">
    <property type="component" value="Unassembled WGS sequence"/>
</dbReference>
<feature type="transmembrane region" description="Helical" evidence="5">
    <location>
        <begin position="38"/>
        <end position="63"/>
    </location>
</feature>
<keyword evidence="4 5" id="KW-0472">Membrane</keyword>
<comment type="subcellular location">
    <subcellularLocation>
        <location evidence="1">Endomembrane system</location>
        <topology evidence="1">Multi-pass membrane protein</topology>
    </subcellularLocation>
</comment>
<evidence type="ECO:0000256" key="5">
    <source>
        <dbReference type="SAM" id="Phobius"/>
    </source>
</evidence>